<comment type="caution">
    <text evidence="2">The sequence shown here is derived from an EMBL/GenBank/DDBJ whole genome shotgun (WGS) entry which is preliminary data.</text>
</comment>
<dbReference type="SUPFAM" id="SSF48264">
    <property type="entry name" value="Cytochrome P450"/>
    <property type="match status" value="1"/>
</dbReference>
<protein>
    <submittedName>
        <fullName evidence="2">Uncharacterized protein</fullName>
    </submittedName>
</protein>
<evidence type="ECO:0000313" key="3">
    <source>
        <dbReference type="Proteomes" id="UP001444661"/>
    </source>
</evidence>
<dbReference type="EMBL" id="JAQQWK010000014">
    <property type="protein sequence ID" value="KAK8016497.1"/>
    <property type="molecule type" value="Genomic_DNA"/>
</dbReference>
<reference evidence="2 3" key="1">
    <citation type="submission" date="2023-01" db="EMBL/GenBank/DDBJ databases">
        <title>Analysis of 21 Apiospora genomes using comparative genomics revels a genus with tremendous synthesis potential of carbohydrate active enzymes and secondary metabolites.</title>
        <authorList>
            <person name="Sorensen T."/>
        </authorList>
    </citation>
    <scope>NUCLEOTIDE SEQUENCE [LARGE SCALE GENOMIC DNA]</scope>
    <source>
        <strain evidence="2 3">CBS 33761</strain>
    </source>
</reference>
<organism evidence="2 3">
    <name type="scientific">Apiospora rasikravindrae</name>
    <dbReference type="NCBI Taxonomy" id="990691"/>
    <lineage>
        <taxon>Eukaryota</taxon>
        <taxon>Fungi</taxon>
        <taxon>Dikarya</taxon>
        <taxon>Ascomycota</taxon>
        <taxon>Pezizomycotina</taxon>
        <taxon>Sordariomycetes</taxon>
        <taxon>Xylariomycetidae</taxon>
        <taxon>Amphisphaeriales</taxon>
        <taxon>Apiosporaceae</taxon>
        <taxon>Apiospora</taxon>
    </lineage>
</organism>
<feature type="region of interest" description="Disordered" evidence="1">
    <location>
        <begin position="1"/>
        <end position="24"/>
    </location>
</feature>
<sequence>MVVTNPSEPLASDSGLLSSFGNRDHEPHRIRRDAVKQFFSRDQIMKPEPEVHQLAQNFGESMLGWKQTPIDISEAYNCFTADTISQYAFNQLLNFLKQGGSQPDFKAAFHAFLNTTCLFRFIQLCEMRWIWP</sequence>
<accession>A0ABR1RNS5</accession>
<dbReference type="InterPro" id="IPR036396">
    <property type="entry name" value="Cyt_P450_sf"/>
</dbReference>
<keyword evidence="3" id="KW-1185">Reference proteome</keyword>
<proteinExistence type="predicted"/>
<gene>
    <name evidence="2" type="ORF">PG993_014686</name>
</gene>
<dbReference type="Gene3D" id="1.10.630.10">
    <property type="entry name" value="Cytochrome P450"/>
    <property type="match status" value="1"/>
</dbReference>
<dbReference type="Proteomes" id="UP001444661">
    <property type="component" value="Unassembled WGS sequence"/>
</dbReference>
<evidence type="ECO:0000313" key="2">
    <source>
        <dbReference type="EMBL" id="KAK8016497.1"/>
    </source>
</evidence>
<evidence type="ECO:0000256" key="1">
    <source>
        <dbReference type="SAM" id="MobiDB-lite"/>
    </source>
</evidence>
<name>A0ABR1RNS5_9PEZI</name>